<accession>A0A8T1NMV9</accession>
<dbReference type="AlphaFoldDB" id="A0A8T1NMV9"/>
<reference evidence="1" key="1">
    <citation type="submission" date="2020-12" db="EMBL/GenBank/DDBJ databases">
        <title>WGS assembly of Carya illinoinensis cv. Pawnee.</title>
        <authorList>
            <person name="Platts A."/>
            <person name="Shu S."/>
            <person name="Wright S."/>
            <person name="Barry K."/>
            <person name="Edger P."/>
            <person name="Pires J.C."/>
            <person name="Schmutz J."/>
        </authorList>
    </citation>
    <scope>NUCLEOTIDE SEQUENCE</scope>
    <source>
        <tissue evidence="1">Leaf</tissue>
    </source>
</reference>
<evidence type="ECO:0000313" key="1">
    <source>
        <dbReference type="EMBL" id="KAG6631268.1"/>
    </source>
</evidence>
<comment type="caution">
    <text evidence="1">The sequence shown here is derived from an EMBL/GenBank/DDBJ whole genome shotgun (WGS) entry which is preliminary data.</text>
</comment>
<keyword evidence="2" id="KW-1185">Reference proteome</keyword>
<name>A0A8T1NMV9_CARIL</name>
<organism evidence="1 2">
    <name type="scientific">Carya illinoinensis</name>
    <name type="common">Pecan</name>
    <dbReference type="NCBI Taxonomy" id="32201"/>
    <lineage>
        <taxon>Eukaryota</taxon>
        <taxon>Viridiplantae</taxon>
        <taxon>Streptophyta</taxon>
        <taxon>Embryophyta</taxon>
        <taxon>Tracheophyta</taxon>
        <taxon>Spermatophyta</taxon>
        <taxon>Magnoliopsida</taxon>
        <taxon>eudicotyledons</taxon>
        <taxon>Gunneridae</taxon>
        <taxon>Pentapetalae</taxon>
        <taxon>rosids</taxon>
        <taxon>fabids</taxon>
        <taxon>Fagales</taxon>
        <taxon>Juglandaceae</taxon>
        <taxon>Carya</taxon>
    </lineage>
</organism>
<evidence type="ECO:0000313" key="2">
    <source>
        <dbReference type="Proteomes" id="UP000811609"/>
    </source>
</evidence>
<gene>
    <name evidence="1" type="ORF">CIPAW_13G079500</name>
</gene>
<protein>
    <submittedName>
        <fullName evidence="1">Uncharacterized protein</fullName>
    </submittedName>
</protein>
<dbReference type="EMBL" id="CM031821">
    <property type="protein sequence ID" value="KAG6631268.1"/>
    <property type="molecule type" value="Genomic_DNA"/>
</dbReference>
<proteinExistence type="predicted"/>
<sequence length="105" mass="12188">MGVGGNPFKWKQNLPKELNKLQSCSLKNSNFINSQVNSNSLILESSSILRKKSQNLTLVTKCFRIIAGINIYIYRRFYSPKYPENQKPFKAEIKSYIYCLNFSIK</sequence>
<dbReference type="Proteomes" id="UP000811609">
    <property type="component" value="Chromosome 13"/>
</dbReference>